<dbReference type="PANTHER" id="PTHR46847">
    <property type="entry name" value="D-ALLOSE-BINDING PERIPLASMIC PROTEIN-RELATED"/>
    <property type="match status" value="1"/>
</dbReference>
<dbReference type="InterPro" id="IPR028082">
    <property type="entry name" value="Peripla_BP_I"/>
</dbReference>
<evidence type="ECO:0000256" key="2">
    <source>
        <dbReference type="ARBA" id="ARBA00007639"/>
    </source>
</evidence>
<protein>
    <submittedName>
        <fullName evidence="5">Ribose transport system substrate-binding protein</fullName>
    </submittedName>
</protein>
<feature type="domain" description="Periplasmic binding protein" evidence="4">
    <location>
        <begin position="7"/>
        <end position="220"/>
    </location>
</feature>
<reference evidence="5 6" key="1">
    <citation type="submission" date="2021-01" db="EMBL/GenBank/DDBJ databases">
        <title>Genomic Encyclopedia of Type Strains, Phase IV (KMG-IV): sequencing the most valuable type-strain genomes for metagenomic binning, comparative biology and taxonomic classification.</title>
        <authorList>
            <person name="Goeker M."/>
        </authorList>
    </citation>
    <scope>NUCLEOTIDE SEQUENCE [LARGE SCALE GENOMIC DNA]</scope>
    <source>
        <strain evidence="5 6">DSM 103394</strain>
    </source>
</reference>
<dbReference type="InterPro" id="IPR025997">
    <property type="entry name" value="SBP_2_dom"/>
</dbReference>
<dbReference type="CDD" id="cd01536">
    <property type="entry name" value="PBP1_ABC_sugar_binding-like"/>
    <property type="match status" value="1"/>
</dbReference>
<sequence>MLLIWESQVSEQVDILKNVLKTKPDALIVASIQPSATIPILEEYKKNNIPVLLVDTEADWNGQTMYIGTDHYELGKKAGALLGSMLQPGSQVALIHSTIVNPDMVKRLKGARDALEAIGIGVVKELPADNESGEVKLAVRNILQTFPNINGVFAAKDIIAIDTLKEFTEKELQIPVVGTDGTMKMLKEVEEERISATIAQNPYDMGYISVEKALKAIMGDQLEKRIDSGVDIMIKENSEERIDFLTTRLK</sequence>
<proteinExistence type="inferred from homology"/>
<comment type="similarity">
    <text evidence="2">Belongs to the bacterial solute-binding protein 2 family.</text>
</comment>
<dbReference type="SUPFAM" id="SSF53822">
    <property type="entry name" value="Periplasmic binding protein-like I"/>
    <property type="match status" value="1"/>
</dbReference>
<evidence type="ECO:0000313" key="6">
    <source>
        <dbReference type="Proteomes" id="UP000674416"/>
    </source>
</evidence>
<evidence type="ECO:0000313" key="5">
    <source>
        <dbReference type="EMBL" id="MBP1083052.1"/>
    </source>
</evidence>
<dbReference type="EMBL" id="JAFDST010000004">
    <property type="protein sequence ID" value="MBP1083052.1"/>
    <property type="molecule type" value="Genomic_DNA"/>
</dbReference>
<comment type="caution">
    <text evidence="5">The sequence shown here is derived from an EMBL/GenBank/DDBJ whole genome shotgun (WGS) entry which is preliminary data.</text>
</comment>
<accession>A0ABS4D0C5</accession>
<evidence type="ECO:0000259" key="4">
    <source>
        <dbReference type="Pfam" id="PF13407"/>
    </source>
</evidence>
<dbReference type="RefSeq" id="WP_053605770.1">
    <property type="nucleotide sequence ID" value="NZ_JAFDST010000004.1"/>
</dbReference>
<comment type="subcellular location">
    <subcellularLocation>
        <location evidence="1">Cell envelope</location>
    </subcellularLocation>
</comment>
<evidence type="ECO:0000256" key="3">
    <source>
        <dbReference type="ARBA" id="ARBA00022729"/>
    </source>
</evidence>
<keyword evidence="3" id="KW-0732">Signal</keyword>
<organism evidence="5 6">
    <name type="scientific">Bacillus capparidis</name>
    <dbReference type="NCBI Taxonomy" id="1840411"/>
    <lineage>
        <taxon>Bacteria</taxon>
        <taxon>Bacillati</taxon>
        <taxon>Bacillota</taxon>
        <taxon>Bacilli</taxon>
        <taxon>Bacillales</taxon>
        <taxon>Bacillaceae</taxon>
        <taxon>Bacillus</taxon>
    </lineage>
</organism>
<gene>
    <name evidence="5" type="ORF">JOC74_003562</name>
</gene>
<name>A0ABS4D0C5_9BACI</name>
<dbReference type="Proteomes" id="UP000674416">
    <property type="component" value="Unassembled WGS sequence"/>
</dbReference>
<dbReference type="Gene3D" id="3.40.50.2300">
    <property type="match status" value="2"/>
</dbReference>
<evidence type="ECO:0000256" key="1">
    <source>
        <dbReference type="ARBA" id="ARBA00004196"/>
    </source>
</evidence>
<dbReference type="Pfam" id="PF13407">
    <property type="entry name" value="Peripla_BP_4"/>
    <property type="match status" value="1"/>
</dbReference>
<keyword evidence="6" id="KW-1185">Reference proteome</keyword>
<dbReference type="PANTHER" id="PTHR46847:SF1">
    <property type="entry name" value="D-ALLOSE-BINDING PERIPLASMIC PROTEIN-RELATED"/>
    <property type="match status" value="1"/>
</dbReference>